<feature type="compositionally biased region" description="Basic and acidic residues" evidence="1">
    <location>
        <begin position="66"/>
        <end position="79"/>
    </location>
</feature>
<accession>A0ABN1Q1J4</accession>
<name>A0ABN1Q1J4_9ACTN</name>
<organism evidence="2 3">
    <name type="scientific">Streptomyces rhizosphaericus</name>
    <dbReference type="NCBI Taxonomy" id="114699"/>
    <lineage>
        <taxon>Bacteria</taxon>
        <taxon>Bacillati</taxon>
        <taxon>Actinomycetota</taxon>
        <taxon>Actinomycetes</taxon>
        <taxon>Kitasatosporales</taxon>
        <taxon>Streptomycetaceae</taxon>
        <taxon>Streptomyces</taxon>
        <taxon>Streptomyces violaceusniger group</taxon>
    </lineage>
</organism>
<reference evidence="2 3" key="1">
    <citation type="journal article" date="2019" name="Int. J. Syst. Evol. Microbiol.">
        <title>The Global Catalogue of Microorganisms (GCM) 10K type strain sequencing project: providing services to taxonomists for standard genome sequencing and annotation.</title>
        <authorList>
            <consortium name="The Broad Institute Genomics Platform"/>
            <consortium name="The Broad Institute Genome Sequencing Center for Infectious Disease"/>
            <person name="Wu L."/>
            <person name="Ma J."/>
        </authorList>
    </citation>
    <scope>NUCLEOTIDE SEQUENCE [LARGE SCALE GENOMIC DNA]</scope>
    <source>
        <strain evidence="2 3">JCM 11444</strain>
    </source>
</reference>
<comment type="caution">
    <text evidence="2">The sequence shown here is derived from an EMBL/GenBank/DDBJ whole genome shotgun (WGS) entry which is preliminary data.</text>
</comment>
<evidence type="ECO:0000313" key="2">
    <source>
        <dbReference type="EMBL" id="GAA0936432.1"/>
    </source>
</evidence>
<proteinExistence type="predicted"/>
<keyword evidence="3" id="KW-1185">Reference proteome</keyword>
<dbReference type="Proteomes" id="UP001500418">
    <property type="component" value="Unassembled WGS sequence"/>
</dbReference>
<protein>
    <submittedName>
        <fullName evidence="2">Uncharacterized protein</fullName>
    </submittedName>
</protein>
<dbReference type="EMBL" id="BAAAID010000030">
    <property type="protein sequence ID" value="GAA0936432.1"/>
    <property type="molecule type" value="Genomic_DNA"/>
</dbReference>
<sequence length="111" mass="11975">MRQIKRFGEGVPNPCRPQPGGIPAPEHGSRHRPPPPPVRRPAAHPGPGTPAPLLNCAEGARRRRTRGEPRSPDPMREKGAPQAKPRVAERTLGKKSPVSQPAPRDPADTYG</sequence>
<feature type="region of interest" description="Disordered" evidence="1">
    <location>
        <begin position="1"/>
        <end position="111"/>
    </location>
</feature>
<evidence type="ECO:0000313" key="3">
    <source>
        <dbReference type="Proteomes" id="UP001500418"/>
    </source>
</evidence>
<gene>
    <name evidence="2" type="ORF">GCM10009575_047490</name>
</gene>
<evidence type="ECO:0000256" key="1">
    <source>
        <dbReference type="SAM" id="MobiDB-lite"/>
    </source>
</evidence>